<keyword evidence="2" id="KW-1185">Reference proteome</keyword>
<dbReference type="EMBL" id="CP096983">
    <property type="protein sequence ID" value="URZ11815.1"/>
    <property type="molecule type" value="Genomic_DNA"/>
</dbReference>
<name>A0A1S8M2E9_9CLOT</name>
<sequence>MDYNYSNINQSMERITKSIQENKQYDNGFANIFYEQLMTEIKNFDKKLDDSNSVGMKLVTFGDTIRFNILDVGYKNPYLIYFYGELEDGSPIQLIQNVNQISFVLIAMARKNPEVPKQAIGFKMDKI</sequence>
<dbReference type="Proteomes" id="UP000190951">
    <property type="component" value="Chromosome"/>
</dbReference>
<proteinExistence type="predicted"/>
<protein>
    <submittedName>
        <fullName evidence="1">Uncharacterized protein</fullName>
    </submittedName>
</protein>
<accession>A0A1S8M2E9</accession>
<dbReference type="AlphaFoldDB" id="A0A1S8M2E9"/>
<dbReference type="Pfam" id="PF19670">
    <property type="entry name" value="DUF6173"/>
    <property type="match status" value="1"/>
</dbReference>
<dbReference type="STRING" id="84029.CROST_24530"/>
<gene>
    <name evidence="1" type="ORF">CROST_025320</name>
</gene>
<evidence type="ECO:0000313" key="2">
    <source>
        <dbReference type="Proteomes" id="UP000190951"/>
    </source>
</evidence>
<dbReference type="InterPro" id="IPR046171">
    <property type="entry name" value="DUF6173"/>
</dbReference>
<evidence type="ECO:0000313" key="1">
    <source>
        <dbReference type="EMBL" id="URZ11815.1"/>
    </source>
</evidence>
<dbReference type="RefSeq" id="WP_077834437.1">
    <property type="nucleotide sequence ID" value="NZ_CP096983.1"/>
</dbReference>
<reference evidence="1 2" key="1">
    <citation type="submission" date="2022-04" db="EMBL/GenBank/DDBJ databases">
        <title>Genome sequence of C. roseum typestrain.</title>
        <authorList>
            <person name="Poehlein A."/>
            <person name="Schoch T."/>
            <person name="Duerre P."/>
            <person name="Daniel R."/>
        </authorList>
    </citation>
    <scope>NUCLEOTIDE SEQUENCE [LARGE SCALE GENOMIC DNA]</scope>
    <source>
        <strain evidence="1 2">DSM 7320</strain>
    </source>
</reference>
<organism evidence="1 2">
    <name type="scientific">Clostridium felsineum</name>
    <dbReference type="NCBI Taxonomy" id="36839"/>
    <lineage>
        <taxon>Bacteria</taxon>
        <taxon>Bacillati</taxon>
        <taxon>Bacillota</taxon>
        <taxon>Clostridia</taxon>
        <taxon>Eubacteriales</taxon>
        <taxon>Clostridiaceae</taxon>
        <taxon>Clostridium</taxon>
    </lineage>
</organism>
<dbReference type="KEGG" id="crw:CROST_025320"/>